<keyword evidence="3" id="KW-0540">Nuclease</keyword>
<evidence type="ECO:0000313" key="7">
    <source>
        <dbReference type="EMBL" id="KAK9801859.1"/>
    </source>
</evidence>
<proteinExistence type="predicted"/>
<protein>
    <recommendedName>
        <fullName evidence="9">Endonuclease V</fullName>
    </recommendedName>
</protein>
<comment type="caution">
    <text evidence="7">The sequence shown here is derived from an EMBL/GenBank/DDBJ whole genome shotgun (WGS) entry which is preliminary data.</text>
</comment>
<dbReference type="Pfam" id="PF04493">
    <property type="entry name" value="Endonuclease_5"/>
    <property type="match status" value="1"/>
</dbReference>
<keyword evidence="6" id="KW-0175">Coiled coil</keyword>
<dbReference type="PANTHER" id="PTHR28511:SF1">
    <property type="entry name" value="ENDONUCLEASE V"/>
    <property type="match status" value="1"/>
</dbReference>
<evidence type="ECO:0000256" key="2">
    <source>
        <dbReference type="ARBA" id="ARBA00022490"/>
    </source>
</evidence>
<reference evidence="7 8" key="1">
    <citation type="journal article" date="2024" name="Nat. Commun.">
        <title>Phylogenomics reveals the evolutionary origins of lichenization in chlorophyte algae.</title>
        <authorList>
            <person name="Puginier C."/>
            <person name="Libourel C."/>
            <person name="Otte J."/>
            <person name="Skaloud P."/>
            <person name="Haon M."/>
            <person name="Grisel S."/>
            <person name="Petersen M."/>
            <person name="Berrin J.G."/>
            <person name="Delaux P.M."/>
            <person name="Dal Grande F."/>
            <person name="Keller J."/>
        </authorList>
    </citation>
    <scope>NUCLEOTIDE SEQUENCE [LARGE SCALE GENOMIC DNA]</scope>
    <source>
        <strain evidence="7 8">SAG 2036</strain>
    </source>
</reference>
<dbReference type="Gene3D" id="3.30.2170.10">
    <property type="entry name" value="archaeoglobus fulgidus dsm 4304 superfamily"/>
    <property type="match status" value="1"/>
</dbReference>
<dbReference type="AlphaFoldDB" id="A0AAW1NX30"/>
<dbReference type="GO" id="GO:0005737">
    <property type="term" value="C:cytoplasm"/>
    <property type="evidence" value="ECO:0007669"/>
    <property type="project" value="UniProtKB-SubCell"/>
</dbReference>
<gene>
    <name evidence="7" type="ORF">WJX73_002665</name>
</gene>
<evidence type="ECO:0008006" key="9">
    <source>
        <dbReference type="Google" id="ProtNLM"/>
    </source>
</evidence>
<dbReference type="GO" id="GO:0006281">
    <property type="term" value="P:DNA repair"/>
    <property type="evidence" value="ECO:0007669"/>
    <property type="project" value="InterPro"/>
</dbReference>
<dbReference type="GO" id="GO:0005730">
    <property type="term" value="C:nucleolus"/>
    <property type="evidence" value="ECO:0007669"/>
    <property type="project" value="TreeGrafter"/>
</dbReference>
<keyword evidence="2" id="KW-0963">Cytoplasm</keyword>
<evidence type="ECO:0000256" key="5">
    <source>
        <dbReference type="ARBA" id="ARBA00022801"/>
    </source>
</evidence>
<name>A0AAW1NX30_9CHLO</name>
<keyword evidence="5" id="KW-0378">Hydrolase</keyword>
<dbReference type="EMBL" id="JALJOQ010000075">
    <property type="protein sequence ID" value="KAK9801859.1"/>
    <property type="molecule type" value="Genomic_DNA"/>
</dbReference>
<dbReference type="GO" id="GO:0003727">
    <property type="term" value="F:single-stranded RNA binding"/>
    <property type="evidence" value="ECO:0007669"/>
    <property type="project" value="TreeGrafter"/>
</dbReference>
<keyword evidence="8" id="KW-1185">Reference proteome</keyword>
<evidence type="ECO:0000256" key="4">
    <source>
        <dbReference type="ARBA" id="ARBA00022759"/>
    </source>
</evidence>
<accession>A0AAW1NX30</accession>
<keyword evidence="4" id="KW-0255">Endonuclease</keyword>
<evidence type="ECO:0000256" key="1">
    <source>
        <dbReference type="ARBA" id="ARBA00004496"/>
    </source>
</evidence>
<dbReference type="InterPro" id="IPR007581">
    <property type="entry name" value="Endonuclease-V"/>
</dbReference>
<sequence>MDSVTRLAFERRQDLLAGQVVQEDAADFQQDHLVGGLDISYSKSCERAVAALVILMLPELRVVYADFERSMPTVPYAAGFLGFREVPQYLQLLSRVPALMMPQVLLVDGFGVLHPLALVHRCSKFRVPEPIRQADIRVSPSFSGRRASRSPAVLSGRVPWLPPNQCRQAPTGQNLAHLQGQPGMTPAADPVACALVAVTAVGGVLFKRARHSRKELHITREKLHTLRLDLISAQESLVDQQQKLIEAEKEMHVTNAQMSALQGEVGSTKSQIETMKRELALSRKMLDATQQELQQSKYELRANEW</sequence>
<feature type="coiled-coil region" evidence="6">
    <location>
        <begin position="230"/>
        <end position="292"/>
    </location>
</feature>
<evidence type="ECO:0000256" key="3">
    <source>
        <dbReference type="ARBA" id="ARBA00022722"/>
    </source>
</evidence>
<dbReference type="PANTHER" id="PTHR28511">
    <property type="entry name" value="ENDONUCLEASE V"/>
    <property type="match status" value="1"/>
</dbReference>
<evidence type="ECO:0000313" key="8">
    <source>
        <dbReference type="Proteomes" id="UP001465755"/>
    </source>
</evidence>
<dbReference type="Proteomes" id="UP001465755">
    <property type="component" value="Unassembled WGS sequence"/>
</dbReference>
<evidence type="ECO:0000256" key="6">
    <source>
        <dbReference type="SAM" id="Coils"/>
    </source>
</evidence>
<organism evidence="7 8">
    <name type="scientific">Symbiochloris irregularis</name>
    <dbReference type="NCBI Taxonomy" id="706552"/>
    <lineage>
        <taxon>Eukaryota</taxon>
        <taxon>Viridiplantae</taxon>
        <taxon>Chlorophyta</taxon>
        <taxon>core chlorophytes</taxon>
        <taxon>Trebouxiophyceae</taxon>
        <taxon>Trebouxiales</taxon>
        <taxon>Trebouxiaceae</taxon>
        <taxon>Symbiochloris</taxon>
    </lineage>
</organism>
<comment type="subcellular location">
    <subcellularLocation>
        <location evidence="1">Cytoplasm</location>
    </subcellularLocation>
</comment>
<dbReference type="GO" id="GO:0016891">
    <property type="term" value="F:RNA endonuclease activity producing 5'-phosphomonoesters, hydrolytic mechanism"/>
    <property type="evidence" value="ECO:0007669"/>
    <property type="project" value="TreeGrafter"/>
</dbReference>